<dbReference type="Pfam" id="PF02383">
    <property type="entry name" value="Syja_N"/>
    <property type="match status" value="1"/>
</dbReference>
<dbReference type="GO" id="GO:0046856">
    <property type="term" value="P:phosphatidylinositol dephosphorylation"/>
    <property type="evidence" value="ECO:0007669"/>
    <property type="project" value="InterPro"/>
</dbReference>
<comment type="subunit">
    <text evidence="5">Component of the PI(3,5)P2 regulatory complex at least composed of ATG18, SAC/FIG4, FAB1 and VAC14.</text>
</comment>
<dbReference type="PANTHER" id="PTHR45738">
    <property type="entry name" value="POLYPHOSPHOINOSITIDE PHOSPHATASE"/>
    <property type="match status" value="1"/>
</dbReference>
<organism evidence="8 9">
    <name type="scientific">Chloropicon primus</name>
    <dbReference type="NCBI Taxonomy" id="1764295"/>
    <lineage>
        <taxon>Eukaryota</taxon>
        <taxon>Viridiplantae</taxon>
        <taxon>Chlorophyta</taxon>
        <taxon>Chloropicophyceae</taxon>
        <taxon>Chloropicales</taxon>
        <taxon>Chloropicaceae</taxon>
        <taxon>Chloropicon</taxon>
    </lineage>
</organism>
<dbReference type="Proteomes" id="UP000316726">
    <property type="component" value="Chromosome 19"/>
</dbReference>
<dbReference type="GO" id="GO:0043813">
    <property type="term" value="F:phosphatidylinositol-3,5-bisphosphate 5-phosphatase activity"/>
    <property type="evidence" value="ECO:0007669"/>
    <property type="project" value="InterPro"/>
</dbReference>
<dbReference type="GO" id="GO:0005774">
    <property type="term" value="C:vacuolar membrane"/>
    <property type="evidence" value="ECO:0007669"/>
    <property type="project" value="UniProtKB-SubCell"/>
</dbReference>
<dbReference type="STRING" id="1764295.A0A5B8MZC3"/>
<keyword evidence="9" id="KW-1185">Reference proteome</keyword>
<dbReference type="PROSITE" id="PS50275">
    <property type="entry name" value="SAC"/>
    <property type="match status" value="1"/>
</dbReference>
<evidence type="ECO:0000256" key="1">
    <source>
        <dbReference type="ARBA" id="ARBA00004148"/>
    </source>
</evidence>
<sequence length="961" mass="108272">MSLERFLLYESRTKYYLVGHTACSTEWYMMQLSRQEHKQVYCDRTAYTENQMKVVLSSLDAAMEPHGGIKLVMKAYGVIGVIMLLKNAYLVLVTHRKKVGNVAGHRIYGCRDVAYVPILSKEYVSAQASSSTWEAGGGASEGEGSGETRFGNFGLGGYKGMSADEKRYLRLLMGVDLCKEFYWSYTYPLWNTLQQNLLMNSKQQEQGEADGASPSDAGQSDSPRAVEDGKRGGGMDYLGCVSGFNSMFVWNSHLANHYFGENLQQKDKERWIVPLIHGFFDQVKLSSFGKELKVSLLARRSKYFAGTRFLKRGINELGQVANEVETEQIVEAQLDRDLHAHKGSPSTSSSSDTLRFSSIVQLRGSIPLYWSQETSTSLNPRPEIRIRRYDPSYSATKQHFDRLHERYGKPVIVLNLIKSFEKRPREMILRVEFAQAVDYLNRFYYRKDTKKSDGRDASGGDKQEAPQTGELLFVHWDFSKCTKQRGVNVLGAISPVVTSALKSTGLFYCLPKSSPGSKGSPVDWGGASLGGAYNWGKQQGVLRTNCIDCLDRTNVAQFAYGLYALSQQMHVLGITSAEQKESTSTLNPRSAVATELMNLYEAMGDCLAYQYGGSEAHSKFFKRQKGSWEVTTQSKDMMTSFRRFYSNTYTDAARQAAINLFLGHFVPNESPVHIWDLDSDSYLPGLYYDDDPDKVAEWKKKKKKDVTPCQTNGSGGQEDFGTEDECLTLEKNLKTMAWHEEARRSAGRHATFTSIDKVLEQCPLRVSKGFCDFTNIGMDEDRGDYNQRLQRMLNAIHSEMDEIHDSDPRMHLELDGLHFSETFSDPTFVLKDIEGASIVFPGAQKSDMLKDMAFFDTYVSAKSSLLNNLKFEESNYGESGDLVSSGETLFQQVVASKEIQDESKPRDSQRGAADDPVTKTTSDGSQQTYWDHLLKGSPSDEVYETWMKPFDKSLQSFQSMW</sequence>
<protein>
    <submittedName>
        <fullName evidence="8">Phosphoinositide phosphatase SAC1</fullName>
    </submittedName>
</protein>
<keyword evidence="2" id="KW-0378">Hydrolase</keyword>
<dbReference type="AlphaFoldDB" id="A0A5B8MZC3"/>
<accession>A0A5B8MZC3</accession>
<comment type="catalytic activity">
    <reaction evidence="4">
        <text>a 1,2-diacyl-sn-glycero-3-phospho-(1D-myo-inositol-3,5-bisphosphate) + H2O = a 1,2-diacyl-sn-glycero-3-phospho-(1D-myo-inositol-3-phosphate) + phosphate</text>
        <dbReference type="Rhea" id="RHEA:32955"/>
        <dbReference type="ChEBI" id="CHEBI:15377"/>
        <dbReference type="ChEBI" id="CHEBI:43474"/>
        <dbReference type="ChEBI" id="CHEBI:57923"/>
        <dbReference type="ChEBI" id="CHEBI:58088"/>
    </reaction>
</comment>
<keyword evidence="3" id="KW-0472">Membrane</keyword>
<comment type="subcellular location">
    <subcellularLocation>
        <location evidence="1">Vacuole membrane</location>
        <topology evidence="1">Peripheral membrane protein</topology>
    </subcellularLocation>
</comment>
<feature type="domain" description="SAC" evidence="7">
    <location>
        <begin position="172"/>
        <end position="613"/>
    </location>
</feature>
<dbReference type="PANTHER" id="PTHR45738:SF5">
    <property type="entry name" value="POLYPHOSPHOINOSITIDE PHOSPHATASE"/>
    <property type="match status" value="1"/>
</dbReference>
<evidence type="ECO:0000256" key="5">
    <source>
        <dbReference type="ARBA" id="ARBA00023464"/>
    </source>
</evidence>
<evidence type="ECO:0000313" key="9">
    <source>
        <dbReference type="Proteomes" id="UP000316726"/>
    </source>
</evidence>
<dbReference type="OrthoDB" id="405996at2759"/>
<feature type="region of interest" description="Disordered" evidence="6">
    <location>
        <begin position="202"/>
        <end position="230"/>
    </location>
</feature>
<feature type="compositionally biased region" description="Basic and acidic residues" evidence="6">
    <location>
        <begin position="898"/>
        <end position="917"/>
    </location>
</feature>
<evidence type="ECO:0000256" key="3">
    <source>
        <dbReference type="ARBA" id="ARBA00023136"/>
    </source>
</evidence>
<evidence type="ECO:0000256" key="2">
    <source>
        <dbReference type="ARBA" id="ARBA00022801"/>
    </source>
</evidence>
<feature type="region of interest" description="Disordered" evidence="6">
    <location>
        <begin position="897"/>
        <end position="926"/>
    </location>
</feature>
<reference evidence="8 9" key="1">
    <citation type="submission" date="2018-07" db="EMBL/GenBank/DDBJ databases">
        <title>The complete nuclear genome of the prasinophyte Chloropicon primus (CCMP1205).</title>
        <authorList>
            <person name="Pombert J.-F."/>
            <person name="Otis C."/>
            <person name="Turmel M."/>
            <person name="Lemieux C."/>
        </authorList>
    </citation>
    <scope>NUCLEOTIDE SEQUENCE [LARGE SCALE GENOMIC DNA]</scope>
    <source>
        <strain evidence="8 9">CCMP1205</strain>
    </source>
</reference>
<name>A0A5B8MZC3_9CHLO</name>
<evidence type="ECO:0000256" key="6">
    <source>
        <dbReference type="SAM" id="MobiDB-lite"/>
    </source>
</evidence>
<gene>
    <name evidence="8" type="ORF">A3770_19p83570</name>
</gene>
<evidence type="ECO:0000256" key="4">
    <source>
        <dbReference type="ARBA" id="ARBA00023337"/>
    </source>
</evidence>
<dbReference type="InterPro" id="IPR002013">
    <property type="entry name" value="SAC_dom"/>
</dbReference>
<evidence type="ECO:0000259" key="7">
    <source>
        <dbReference type="PROSITE" id="PS50275"/>
    </source>
</evidence>
<evidence type="ECO:0000313" key="8">
    <source>
        <dbReference type="EMBL" id="QDZ25839.1"/>
    </source>
</evidence>
<dbReference type="EMBL" id="CP031052">
    <property type="protein sequence ID" value="QDZ25839.1"/>
    <property type="molecule type" value="Genomic_DNA"/>
</dbReference>
<dbReference type="InterPro" id="IPR043573">
    <property type="entry name" value="Fig4-like"/>
</dbReference>
<proteinExistence type="predicted"/>